<feature type="signal peptide" evidence="1">
    <location>
        <begin position="1"/>
        <end position="18"/>
    </location>
</feature>
<dbReference type="AlphaFoldDB" id="A0A2P2PT41"/>
<dbReference type="EMBL" id="GGEC01077381">
    <property type="protein sequence ID" value="MBX57865.1"/>
    <property type="molecule type" value="Transcribed_RNA"/>
</dbReference>
<proteinExistence type="predicted"/>
<reference evidence="2" key="1">
    <citation type="submission" date="2018-02" db="EMBL/GenBank/DDBJ databases">
        <title>Rhizophora mucronata_Transcriptome.</title>
        <authorList>
            <person name="Meera S.P."/>
            <person name="Sreeshan A."/>
            <person name="Augustine A."/>
        </authorList>
    </citation>
    <scope>NUCLEOTIDE SEQUENCE</scope>
    <source>
        <tissue evidence="2">Leaf</tissue>
    </source>
</reference>
<evidence type="ECO:0000313" key="2">
    <source>
        <dbReference type="EMBL" id="MBX57865.1"/>
    </source>
</evidence>
<sequence length="67" mass="8086">MLMLRLGLFLALVMKLLCFLSHNAMLFFDIMFFNKCSHYTNEDDYMVLTFDCSEFILFITTDCNWHR</sequence>
<keyword evidence="1" id="KW-0732">Signal</keyword>
<evidence type="ECO:0000256" key="1">
    <source>
        <dbReference type="SAM" id="SignalP"/>
    </source>
</evidence>
<feature type="chain" id="PRO_5015190136" description="Secreted protein" evidence="1">
    <location>
        <begin position="19"/>
        <end position="67"/>
    </location>
</feature>
<protein>
    <recommendedName>
        <fullName evidence="3">Secreted protein</fullName>
    </recommendedName>
</protein>
<evidence type="ECO:0008006" key="3">
    <source>
        <dbReference type="Google" id="ProtNLM"/>
    </source>
</evidence>
<accession>A0A2P2PT41</accession>
<name>A0A2P2PT41_RHIMU</name>
<organism evidence="2">
    <name type="scientific">Rhizophora mucronata</name>
    <name type="common">Asiatic mangrove</name>
    <dbReference type="NCBI Taxonomy" id="61149"/>
    <lineage>
        <taxon>Eukaryota</taxon>
        <taxon>Viridiplantae</taxon>
        <taxon>Streptophyta</taxon>
        <taxon>Embryophyta</taxon>
        <taxon>Tracheophyta</taxon>
        <taxon>Spermatophyta</taxon>
        <taxon>Magnoliopsida</taxon>
        <taxon>eudicotyledons</taxon>
        <taxon>Gunneridae</taxon>
        <taxon>Pentapetalae</taxon>
        <taxon>rosids</taxon>
        <taxon>fabids</taxon>
        <taxon>Malpighiales</taxon>
        <taxon>Rhizophoraceae</taxon>
        <taxon>Rhizophora</taxon>
    </lineage>
</organism>